<organism evidence="2 3">
    <name type="scientific">Lentinula boryana</name>
    <dbReference type="NCBI Taxonomy" id="40481"/>
    <lineage>
        <taxon>Eukaryota</taxon>
        <taxon>Fungi</taxon>
        <taxon>Dikarya</taxon>
        <taxon>Basidiomycota</taxon>
        <taxon>Agaricomycotina</taxon>
        <taxon>Agaricomycetes</taxon>
        <taxon>Agaricomycetidae</taxon>
        <taxon>Agaricales</taxon>
        <taxon>Marasmiineae</taxon>
        <taxon>Omphalotaceae</taxon>
        <taxon>Lentinula</taxon>
    </lineage>
</organism>
<accession>A0ABQ8Q067</accession>
<evidence type="ECO:0000256" key="1">
    <source>
        <dbReference type="SAM" id="MobiDB-lite"/>
    </source>
</evidence>
<protein>
    <submittedName>
        <fullName evidence="2">Uncharacterized protein</fullName>
    </submittedName>
</protein>
<proteinExistence type="predicted"/>
<gene>
    <name evidence="2" type="ORF">F5050DRAFT_1715710</name>
</gene>
<feature type="region of interest" description="Disordered" evidence="1">
    <location>
        <begin position="29"/>
        <end position="55"/>
    </location>
</feature>
<comment type="caution">
    <text evidence="2">The sequence shown here is derived from an EMBL/GenBank/DDBJ whole genome shotgun (WGS) entry which is preliminary data.</text>
</comment>
<evidence type="ECO:0000313" key="2">
    <source>
        <dbReference type="EMBL" id="KAJ3991894.1"/>
    </source>
</evidence>
<keyword evidence="3" id="KW-1185">Reference proteome</keyword>
<dbReference type="EMBL" id="MU790933">
    <property type="protein sequence ID" value="KAJ3991894.1"/>
    <property type="molecule type" value="Genomic_DNA"/>
</dbReference>
<evidence type="ECO:0000313" key="3">
    <source>
        <dbReference type="Proteomes" id="UP001163828"/>
    </source>
</evidence>
<name>A0ABQ8Q067_9AGAR</name>
<reference evidence="2" key="1">
    <citation type="submission" date="2022-08" db="EMBL/GenBank/DDBJ databases">
        <authorList>
            <consortium name="DOE Joint Genome Institute"/>
            <person name="Min B."/>
            <person name="Riley R."/>
            <person name="Sierra-Patev S."/>
            <person name="Naranjo-Ortiz M."/>
            <person name="Looney B."/>
            <person name="Konkel Z."/>
            <person name="Slot J.C."/>
            <person name="Sakamoto Y."/>
            <person name="Steenwyk J.L."/>
            <person name="Rokas A."/>
            <person name="Carro J."/>
            <person name="Camarero S."/>
            <person name="Ferreira P."/>
            <person name="Molpeceres G."/>
            <person name="Ruiz-Duenas F.J."/>
            <person name="Serrano A."/>
            <person name="Henrissat B."/>
            <person name="Drula E."/>
            <person name="Hughes K.W."/>
            <person name="Mata J.L."/>
            <person name="Ishikawa N.K."/>
            <person name="Vargas-Isla R."/>
            <person name="Ushijima S."/>
            <person name="Smith C.A."/>
            <person name="Ahrendt S."/>
            <person name="Andreopoulos W."/>
            <person name="He G."/>
            <person name="Labutti K."/>
            <person name="Lipzen A."/>
            <person name="Ng V."/>
            <person name="Sandor L."/>
            <person name="Barry K."/>
            <person name="Martinez A.T."/>
            <person name="Xiao Y."/>
            <person name="Gibbons J.G."/>
            <person name="Terashima K."/>
            <person name="Hibbett D.S."/>
            <person name="Grigoriev I.V."/>
        </authorList>
    </citation>
    <scope>NUCLEOTIDE SEQUENCE</scope>
    <source>
        <strain evidence="2">TFB10827</strain>
    </source>
</reference>
<sequence>MAPKSPKLPRLKLSFSSAEFLTPSTAIPITPTTAEPSMPIAPATPTTATESSPVITPPTITTDVPESTELDFAPVSATVADSILVTAISTLQFPHTPSSPTKASPLQISTSFNATHTVDLNGLFNDPKLAASLLPPPAQVLLSPITLKAPEPLSAIIEHSSKSTSNPKPKIRFGELTVGKFFSHFVLRNLCKKAWYNDLVAHGKVPTEMAFKEYFGQISLADRKAWDVKAKSTNRNLSEDAGCSQVLSLTTATSNTA</sequence>
<dbReference type="Proteomes" id="UP001163828">
    <property type="component" value="Unassembled WGS sequence"/>
</dbReference>